<dbReference type="STRING" id="282301.A0A267FIQ5"/>
<comment type="similarity">
    <text evidence="1">Belongs to the STXBP/unc-18/SEC1 family.</text>
</comment>
<dbReference type="InterPro" id="IPR036045">
    <property type="entry name" value="Sec1-like_sf"/>
</dbReference>
<accession>A0A267FIQ5</accession>
<organism evidence="2 3">
    <name type="scientific">Macrostomum lignano</name>
    <dbReference type="NCBI Taxonomy" id="282301"/>
    <lineage>
        <taxon>Eukaryota</taxon>
        <taxon>Metazoa</taxon>
        <taxon>Spiralia</taxon>
        <taxon>Lophotrochozoa</taxon>
        <taxon>Platyhelminthes</taxon>
        <taxon>Rhabditophora</taxon>
        <taxon>Macrostomorpha</taxon>
        <taxon>Macrostomida</taxon>
        <taxon>Macrostomidae</taxon>
        <taxon>Macrostomum</taxon>
    </lineage>
</organism>
<dbReference type="InterPro" id="IPR043154">
    <property type="entry name" value="Sec-1-like_dom1"/>
</dbReference>
<name>A0A267FIQ5_9PLAT</name>
<dbReference type="Pfam" id="PF00995">
    <property type="entry name" value="Sec1"/>
    <property type="match status" value="1"/>
</dbReference>
<dbReference type="InterPro" id="IPR027482">
    <property type="entry name" value="Sec1-like_dom2"/>
</dbReference>
<dbReference type="EMBL" id="NIVC01001000">
    <property type="protein sequence ID" value="PAA73661.1"/>
    <property type="molecule type" value="Genomic_DNA"/>
</dbReference>
<dbReference type="InterPro" id="IPR001619">
    <property type="entry name" value="Sec1-like"/>
</dbReference>
<dbReference type="PANTHER" id="PTHR11679">
    <property type="entry name" value="VESICLE PROTEIN SORTING-ASSOCIATED"/>
    <property type="match status" value="1"/>
</dbReference>
<dbReference type="Gene3D" id="3.40.50.1910">
    <property type="match status" value="1"/>
</dbReference>
<dbReference type="Gene3D" id="3.90.830.10">
    <property type="entry name" value="Syntaxin Binding Protein 1, Chain A, domain 2"/>
    <property type="match status" value="1"/>
</dbReference>
<proteinExistence type="inferred from homology"/>
<sequence>MMKQSQNPGTGPGNSLRSRKIESIRRMLNLNAPTARLTSAGLSSAAGGPTDSEEPQWKVLIYDRSGQDMISPLLTVKDLRDLGVTLHLPLHSDREPLSDVAAVYFMNPSEENLQRLGRDLAAGLYESYHLNFISQISRSKLEDLAQAAIGGNAVGQISRVVDQYTDFICLEEDLFVLRHHSADSLSYKALNRPDSSDEAMEAMLNEIAGGLFSVCVTLGAVPVIRCPAGNAAEAVAAKLDKKLRDNLRDARNSLFTGGGDSAAQYSFQRPLLLLLDRSLDLATMLHHPWTYQALVHDVLGSRLNRVELPQSGPPSHQQQQQKRTTAYDLLAEEDNFWSAQRGAPFPEVADAVKRNLEKYKQEEEKVGRLKRSMGFDAELDDKTVTDTMSVLNSAMSDLPALLAMKRSLDMHTNVATCLAEKIKARQLDLLFELEEKLLAKQSLDRPLVDVLADPEAGSFEDKLRLLLVAVLSDCPQASGAELDELLSQLNRLASEPSAALSSESGGLVDCAGLLKAAAYLRKWRALSGGGSYYVGGGSGGSGASGSGSGWLGGLSKGGSFLMEGVRNLVLRKHNLPAARIADCLMENRAGQAEVEEYRYFDPKLHRVTDPSQIPRQKQPFQEAIVFVVGGGNYIEYQNLVDLRRTSKSSGVTGAGGGGGGSGGGGRRITYGSTQLVTGCQFLLQLAELGQLT</sequence>
<dbReference type="PIRSF" id="PIRSF005715">
    <property type="entry name" value="VPS45_Sec1"/>
    <property type="match status" value="1"/>
</dbReference>
<protein>
    <recommendedName>
        <fullName evidence="4">Sec1 family domain-containing protein 1</fullName>
    </recommendedName>
</protein>
<dbReference type="InterPro" id="IPR043127">
    <property type="entry name" value="Sec-1-like_dom3a"/>
</dbReference>
<dbReference type="Gene3D" id="3.40.50.2060">
    <property type="match status" value="1"/>
</dbReference>
<keyword evidence="3" id="KW-1185">Reference proteome</keyword>
<dbReference type="SUPFAM" id="SSF56815">
    <property type="entry name" value="Sec1/munc18-like (SM) proteins"/>
    <property type="match status" value="1"/>
</dbReference>
<dbReference type="Proteomes" id="UP000215902">
    <property type="component" value="Unassembled WGS sequence"/>
</dbReference>
<dbReference type="Gene3D" id="1.25.40.60">
    <property type="match status" value="1"/>
</dbReference>
<evidence type="ECO:0000313" key="3">
    <source>
        <dbReference type="Proteomes" id="UP000215902"/>
    </source>
</evidence>
<gene>
    <name evidence="2" type="ORF">BOX15_Mlig000609g5</name>
</gene>
<dbReference type="AlphaFoldDB" id="A0A267FIQ5"/>
<evidence type="ECO:0008006" key="4">
    <source>
        <dbReference type="Google" id="ProtNLM"/>
    </source>
</evidence>
<reference evidence="2 3" key="1">
    <citation type="submission" date="2017-06" db="EMBL/GenBank/DDBJ databases">
        <title>A platform for efficient transgenesis in Macrostomum lignano, a flatworm model organism for stem cell research.</title>
        <authorList>
            <person name="Berezikov E."/>
        </authorList>
    </citation>
    <scope>NUCLEOTIDE SEQUENCE [LARGE SCALE GENOMIC DNA]</scope>
    <source>
        <strain evidence="2">DV1</strain>
        <tissue evidence="2">Whole organism</tissue>
    </source>
</reference>
<evidence type="ECO:0000256" key="1">
    <source>
        <dbReference type="ARBA" id="ARBA00009884"/>
    </source>
</evidence>
<dbReference type="OrthoDB" id="10251230at2759"/>
<dbReference type="GO" id="GO:0016192">
    <property type="term" value="P:vesicle-mediated transport"/>
    <property type="evidence" value="ECO:0007669"/>
    <property type="project" value="InterPro"/>
</dbReference>
<evidence type="ECO:0000313" key="2">
    <source>
        <dbReference type="EMBL" id="PAA73661.1"/>
    </source>
</evidence>
<comment type="caution">
    <text evidence="2">The sequence shown here is derived from an EMBL/GenBank/DDBJ whole genome shotgun (WGS) entry which is preliminary data.</text>
</comment>